<organism evidence="19 20">
    <name type="scientific">Malus baccata</name>
    <name type="common">Siberian crab apple</name>
    <name type="synonym">Pyrus baccata</name>
    <dbReference type="NCBI Taxonomy" id="106549"/>
    <lineage>
        <taxon>Eukaryota</taxon>
        <taxon>Viridiplantae</taxon>
        <taxon>Streptophyta</taxon>
        <taxon>Embryophyta</taxon>
        <taxon>Tracheophyta</taxon>
        <taxon>Spermatophyta</taxon>
        <taxon>Magnoliopsida</taxon>
        <taxon>eudicotyledons</taxon>
        <taxon>Gunneridae</taxon>
        <taxon>Pentapetalae</taxon>
        <taxon>rosids</taxon>
        <taxon>fabids</taxon>
        <taxon>Rosales</taxon>
        <taxon>Rosaceae</taxon>
        <taxon>Amygdaloideae</taxon>
        <taxon>Maleae</taxon>
        <taxon>Malus</taxon>
    </lineage>
</organism>
<keyword evidence="15" id="KW-1133">Transmembrane helix</keyword>
<evidence type="ECO:0000313" key="20">
    <source>
        <dbReference type="Proteomes" id="UP000315295"/>
    </source>
</evidence>
<keyword evidence="15" id="KW-0812">Transmembrane</keyword>
<evidence type="ECO:0000313" key="19">
    <source>
        <dbReference type="EMBL" id="TQD91950.1"/>
    </source>
</evidence>
<keyword evidence="20" id="KW-1185">Reference proteome</keyword>
<keyword evidence="9" id="KW-0819">tRNA processing</keyword>
<dbReference type="GO" id="GO:0005783">
    <property type="term" value="C:endoplasmic reticulum"/>
    <property type="evidence" value="ECO:0007669"/>
    <property type="project" value="TreeGrafter"/>
</dbReference>
<evidence type="ECO:0000256" key="15">
    <source>
        <dbReference type="SAM" id="Phobius"/>
    </source>
</evidence>
<comment type="caution">
    <text evidence="19">The sequence shown here is derived from an EMBL/GenBank/DDBJ whole genome shotgun (WGS) entry which is preliminary data.</text>
</comment>
<feature type="domain" description="Radical SAM core" evidence="18">
    <location>
        <begin position="385"/>
        <end position="617"/>
    </location>
</feature>
<dbReference type="Gene3D" id="3.80.30.20">
    <property type="entry name" value="tm_1862 like domain"/>
    <property type="match status" value="2"/>
</dbReference>
<evidence type="ECO:0000256" key="5">
    <source>
        <dbReference type="ARBA" id="ARBA00018810"/>
    </source>
</evidence>
<dbReference type="InterPro" id="IPR038135">
    <property type="entry name" value="Methylthiotransferase_N_sf"/>
</dbReference>
<dbReference type="EMBL" id="VIEB01000405">
    <property type="protein sequence ID" value="TQD91950.1"/>
    <property type="molecule type" value="Genomic_DNA"/>
</dbReference>
<evidence type="ECO:0000256" key="10">
    <source>
        <dbReference type="ARBA" id="ARBA00022723"/>
    </source>
</evidence>
<evidence type="ECO:0000256" key="7">
    <source>
        <dbReference type="ARBA" id="ARBA00022679"/>
    </source>
</evidence>
<keyword evidence="11" id="KW-0408">Iron</keyword>
<keyword evidence="8" id="KW-0949">S-adenosyl-L-methionine</keyword>
<evidence type="ECO:0000259" key="17">
    <source>
        <dbReference type="PROSITE" id="PS51449"/>
    </source>
</evidence>
<evidence type="ECO:0000256" key="13">
    <source>
        <dbReference type="ARBA" id="ARBA00031213"/>
    </source>
</evidence>
<dbReference type="PROSITE" id="PS51449">
    <property type="entry name" value="MTTASE_N"/>
    <property type="match status" value="2"/>
</dbReference>
<dbReference type="EC" id="2.8.4.5" evidence="4"/>
<dbReference type="SFLD" id="SFLDG01082">
    <property type="entry name" value="B12-binding_domain_containing"/>
    <property type="match status" value="1"/>
</dbReference>
<dbReference type="NCBIfam" id="TIGR01578">
    <property type="entry name" value="MiaB-like-B"/>
    <property type="match status" value="2"/>
</dbReference>
<dbReference type="SMART" id="SM00729">
    <property type="entry name" value="Elp3"/>
    <property type="match status" value="2"/>
</dbReference>
<dbReference type="FunFam" id="3.40.50.12160:FF:000009">
    <property type="entry name" value="threonylcarbamoyladenosine tRNA methylthiotransferase"/>
    <property type="match status" value="2"/>
</dbReference>
<dbReference type="GO" id="GO:0035598">
    <property type="term" value="F:tRNA (N(6)-L-threonylcarbamoyladenosine(37)-C(2))-methylthiotransferase activity"/>
    <property type="evidence" value="ECO:0007669"/>
    <property type="project" value="UniProtKB-EC"/>
</dbReference>
<dbReference type="InterPro" id="IPR005839">
    <property type="entry name" value="Methylthiotransferase"/>
</dbReference>
<keyword evidence="12" id="KW-0411">Iron-sulfur</keyword>
<keyword evidence="6" id="KW-0004">4Fe-4S</keyword>
<evidence type="ECO:0000259" key="16">
    <source>
        <dbReference type="PROSITE" id="PS50926"/>
    </source>
</evidence>
<feature type="domain" description="Radical SAM core" evidence="18">
    <location>
        <begin position="111"/>
        <end position="342"/>
    </location>
</feature>
<sequence>MAGQLSAFGYPLSDNPEEADLWLINTCTVKSPSQSAMDTLIAKGKGASKPLVVAGCVPQGSRDLKELEGVSIVGVQQIDRVVEIVEETLKGHEVRLLSRKTLPALDLPKVRKNKFVEILPINVGCLGACTYCKTKHARGHLGSYTVDSLVGRVNSVVADGVKEIWLSSEDTGAYGRDIGVNLPILLNAIVAELPPGASTMLRIGMTNPPFILEHLKEIAEVLRHPCVYSFLHVPVQSGSDTVLTAMNREYTVSEFKTVVDTLTELVPGMQIATDIICGFPAFGYPLSDNPEEADLWLINTCTVKSPSQSAMDTLIAKGKGASKPLVVAGCVPQGSRDLKELEGVSIVGVQQIDRVVEIVEETLKGHEVRLLSRKTLPALDLPKVRKNKFVEILPINVGCLGACTYCKTKHARGHLGSYTVDSLVGRVKSVVADGVKEIWLSSEDTGAYGRDIGVNLPILLNAIVAELPPGARTMLRIGMTNPPFILEHLKEIAEVLRHPCVYSFLHVPVQSGSDTVLTAMNREYTVSEFKTVVDTLTELVPGMQIATDIICGFPGETDEDFTQTLSLIKEYKFSQVHISQFYPRPGTPAARMKKVPSTVVKKRSRELTSAFEAFAPYVGMEGRVERIWITDIATDGTHLVGHTKGYVQVLVAAPESMLGTSAIVKITSVGRWSVFGEVIEIIPHINDKPTSTNENRCQEKCFPGANSCETCACSTSPETRACGPESCGGQATSEECAVTKNAVLLECWNSRNPIGWLLRKRKNHVEKQVEEEIGLRSQNKQEQGQGRLSDWGFVDRALLGGMLVSFVTIVALLVHLGFRIMSSN</sequence>
<dbReference type="Proteomes" id="UP000315295">
    <property type="component" value="Unassembled WGS sequence"/>
</dbReference>
<dbReference type="FunFam" id="3.80.30.20:FF:000002">
    <property type="entry name" value="threonylcarbamoyladenosine tRNA methylthiotransferase isoform X2"/>
    <property type="match status" value="2"/>
</dbReference>
<dbReference type="Gene3D" id="3.40.50.12160">
    <property type="entry name" value="Methylthiotransferase, N-terminal domain"/>
    <property type="match status" value="2"/>
</dbReference>
<dbReference type="GO" id="GO:0051539">
    <property type="term" value="F:4 iron, 4 sulfur cluster binding"/>
    <property type="evidence" value="ECO:0007669"/>
    <property type="project" value="UniProtKB-KW"/>
</dbReference>
<dbReference type="InterPro" id="IPR013848">
    <property type="entry name" value="Methylthiotransferase_N"/>
</dbReference>
<gene>
    <name evidence="19" type="ORF">C1H46_022466</name>
</gene>
<evidence type="ECO:0000256" key="4">
    <source>
        <dbReference type="ARBA" id="ARBA00013273"/>
    </source>
</evidence>
<comment type="similarity">
    <text evidence="3">Belongs to the methylthiotransferase family. CDKAL1 subfamily.</text>
</comment>
<dbReference type="NCBIfam" id="TIGR00089">
    <property type="entry name" value="MiaB/RimO family radical SAM methylthiotransferase"/>
    <property type="match status" value="1"/>
</dbReference>
<dbReference type="CDD" id="cd01335">
    <property type="entry name" value="Radical_SAM"/>
    <property type="match status" value="1"/>
</dbReference>
<accession>A0A540LZL5</accession>
<dbReference type="InterPro" id="IPR058240">
    <property type="entry name" value="rSAM_sf"/>
</dbReference>
<dbReference type="STRING" id="106549.A0A540LZL5"/>
<dbReference type="InterPro" id="IPR002792">
    <property type="entry name" value="TRAM_dom"/>
</dbReference>
<dbReference type="InterPro" id="IPR007197">
    <property type="entry name" value="rSAM"/>
</dbReference>
<dbReference type="InterPro" id="IPR006466">
    <property type="entry name" value="MiaB-like_arc_euk"/>
</dbReference>
<feature type="domain" description="MTTase N-terminal" evidence="17">
    <location>
        <begin position="1"/>
        <end position="90"/>
    </location>
</feature>
<dbReference type="Pfam" id="PF04055">
    <property type="entry name" value="Radical_SAM"/>
    <property type="match status" value="2"/>
</dbReference>
<dbReference type="PANTHER" id="PTHR11918">
    <property type="entry name" value="RADICAL SAM PROTEINS"/>
    <property type="match status" value="1"/>
</dbReference>
<dbReference type="InterPro" id="IPR023404">
    <property type="entry name" value="rSAM_horseshoe"/>
</dbReference>
<keyword evidence="7" id="KW-0808">Transferase</keyword>
<dbReference type="Pfam" id="PF00919">
    <property type="entry name" value="UPF0004"/>
    <property type="match status" value="2"/>
</dbReference>
<comment type="catalytic activity">
    <reaction evidence="14">
        <text>N(6)-L-threonylcarbamoyladenosine(37) in tRNA + (sulfur carrier)-SH + AH2 + 2 S-adenosyl-L-methionine = 2-methylsulfanyl-N(6)-L-threonylcarbamoyladenosine(37) in tRNA + (sulfur carrier)-H + 5'-deoxyadenosine + L-methionine + A + S-adenosyl-L-homocysteine + 2 H(+)</text>
        <dbReference type="Rhea" id="RHEA:37075"/>
        <dbReference type="Rhea" id="RHEA-COMP:10163"/>
        <dbReference type="Rhea" id="RHEA-COMP:11092"/>
        <dbReference type="Rhea" id="RHEA-COMP:14737"/>
        <dbReference type="Rhea" id="RHEA-COMP:14739"/>
        <dbReference type="ChEBI" id="CHEBI:13193"/>
        <dbReference type="ChEBI" id="CHEBI:15378"/>
        <dbReference type="ChEBI" id="CHEBI:17319"/>
        <dbReference type="ChEBI" id="CHEBI:17499"/>
        <dbReference type="ChEBI" id="CHEBI:29917"/>
        <dbReference type="ChEBI" id="CHEBI:57844"/>
        <dbReference type="ChEBI" id="CHEBI:57856"/>
        <dbReference type="ChEBI" id="CHEBI:59789"/>
        <dbReference type="ChEBI" id="CHEBI:64428"/>
        <dbReference type="ChEBI" id="CHEBI:74418"/>
        <dbReference type="ChEBI" id="CHEBI:74420"/>
        <dbReference type="EC" id="2.8.4.5"/>
    </reaction>
</comment>
<feature type="transmembrane region" description="Helical" evidence="15">
    <location>
        <begin position="797"/>
        <end position="818"/>
    </location>
</feature>
<evidence type="ECO:0000256" key="12">
    <source>
        <dbReference type="ARBA" id="ARBA00023014"/>
    </source>
</evidence>
<dbReference type="InterPro" id="IPR020612">
    <property type="entry name" value="Methylthiotransferase_CS"/>
</dbReference>
<keyword evidence="10" id="KW-0479">Metal-binding</keyword>
<evidence type="ECO:0000256" key="14">
    <source>
        <dbReference type="ARBA" id="ARBA00051661"/>
    </source>
</evidence>
<comment type="function">
    <text evidence="2">Catalyzes the methylthiolation of N6-threonylcarbamoyladenosine (t(6)A), leading to the formation of 2-methylthio-N6-threonylcarbamoyladenosine (ms(2)t(6)A) at position 37 in tRNAs that read codons beginning with adenine.</text>
</comment>
<comment type="cofactor">
    <cofactor evidence="1">
        <name>[4Fe-4S] cluster</name>
        <dbReference type="ChEBI" id="CHEBI:49883"/>
    </cofactor>
</comment>
<name>A0A540LZL5_MALBA</name>
<feature type="domain" description="MTTase N-terminal" evidence="17">
    <location>
        <begin position="257"/>
        <end position="364"/>
    </location>
</feature>
<dbReference type="PROSITE" id="PS01278">
    <property type="entry name" value="MTTASE_RADICAL"/>
    <property type="match status" value="2"/>
</dbReference>
<proteinExistence type="inferred from homology"/>
<dbReference type="GO" id="GO:0046872">
    <property type="term" value="F:metal ion binding"/>
    <property type="evidence" value="ECO:0007669"/>
    <property type="project" value="UniProtKB-KW"/>
</dbReference>
<dbReference type="SFLD" id="SFLDS00029">
    <property type="entry name" value="Radical_SAM"/>
    <property type="match status" value="2"/>
</dbReference>
<dbReference type="AlphaFoldDB" id="A0A540LZL5"/>
<evidence type="ECO:0000256" key="6">
    <source>
        <dbReference type="ARBA" id="ARBA00022485"/>
    </source>
</evidence>
<evidence type="ECO:0000259" key="18">
    <source>
        <dbReference type="PROSITE" id="PS51918"/>
    </source>
</evidence>
<evidence type="ECO:0000256" key="9">
    <source>
        <dbReference type="ARBA" id="ARBA00022694"/>
    </source>
</evidence>
<protein>
    <recommendedName>
        <fullName evidence="5">Threonylcarbamoyladenosine tRNA methylthiotransferase</fullName>
        <ecNumber evidence="4">2.8.4.5</ecNumber>
    </recommendedName>
    <alternativeName>
        <fullName evidence="13">tRNA-t(6)A37 methylthiotransferase</fullName>
    </alternativeName>
</protein>
<evidence type="ECO:0000256" key="1">
    <source>
        <dbReference type="ARBA" id="ARBA00001966"/>
    </source>
</evidence>
<reference evidence="19 20" key="1">
    <citation type="journal article" date="2019" name="G3 (Bethesda)">
        <title>Sequencing of a Wild Apple (Malus baccata) Genome Unravels the Differences Between Cultivated and Wild Apple Species Regarding Disease Resistance and Cold Tolerance.</title>
        <authorList>
            <person name="Chen X."/>
        </authorList>
    </citation>
    <scope>NUCLEOTIDE SEQUENCE [LARGE SCALE GENOMIC DNA]</scope>
    <source>
        <strain evidence="20">cv. Shandingzi</strain>
        <tissue evidence="19">Leaves</tissue>
    </source>
</reference>
<dbReference type="PANTHER" id="PTHR11918:SF45">
    <property type="entry name" value="THREONYLCARBAMOYLADENOSINE TRNA METHYLTHIOTRANSFERASE"/>
    <property type="match status" value="1"/>
</dbReference>
<dbReference type="PROSITE" id="PS51918">
    <property type="entry name" value="RADICAL_SAM"/>
    <property type="match status" value="2"/>
</dbReference>
<keyword evidence="15" id="KW-0472">Membrane</keyword>
<evidence type="ECO:0000256" key="2">
    <source>
        <dbReference type="ARBA" id="ARBA00002399"/>
    </source>
</evidence>
<dbReference type="PROSITE" id="PS50926">
    <property type="entry name" value="TRAM"/>
    <property type="match status" value="1"/>
</dbReference>
<evidence type="ECO:0000256" key="11">
    <source>
        <dbReference type="ARBA" id="ARBA00023004"/>
    </source>
</evidence>
<dbReference type="SUPFAM" id="SSF102114">
    <property type="entry name" value="Radical SAM enzymes"/>
    <property type="match status" value="2"/>
</dbReference>
<feature type="domain" description="TRAM" evidence="16">
    <location>
        <begin position="618"/>
        <end position="680"/>
    </location>
</feature>
<dbReference type="InterPro" id="IPR006638">
    <property type="entry name" value="Elp3/MiaA/NifB-like_rSAM"/>
</dbReference>
<evidence type="ECO:0000256" key="8">
    <source>
        <dbReference type="ARBA" id="ARBA00022691"/>
    </source>
</evidence>
<evidence type="ECO:0000256" key="3">
    <source>
        <dbReference type="ARBA" id="ARBA00008616"/>
    </source>
</evidence>